<evidence type="ECO:0000313" key="2">
    <source>
        <dbReference type="Proteomes" id="UP000217935"/>
    </source>
</evidence>
<gene>
    <name evidence="1" type="ORF">CEW89_11780</name>
</gene>
<name>A0A291GCA2_9RHOB</name>
<accession>A0A291GCA2</accession>
<keyword evidence="2" id="KW-1185">Reference proteome</keyword>
<dbReference type="KEGG" id="ceh:CEW89_11780"/>
<dbReference type="EMBL" id="CP022196">
    <property type="protein sequence ID" value="ATG48183.1"/>
    <property type="molecule type" value="Genomic_DNA"/>
</dbReference>
<dbReference type="Proteomes" id="UP000217935">
    <property type="component" value="Chromosome"/>
</dbReference>
<reference evidence="1 2" key="1">
    <citation type="submission" date="2017-06" db="EMBL/GenBank/DDBJ databases">
        <title>Celeribacter sp. TSPH2 complete genome sequence.</title>
        <authorList>
            <person name="Woo J.-H."/>
            <person name="Kim H.-S."/>
        </authorList>
    </citation>
    <scope>NUCLEOTIDE SEQUENCE [LARGE SCALE GENOMIC DNA]</scope>
    <source>
        <strain evidence="1 2">TSPH2</strain>
    </source>
</reference>
<sequence>MFSHTAAPAVQNAVFLILAEDGSLGESLRLALLEIAPGAQVYRVESPGEAIVVLSRLAHVTAAFLALPAAELHAGVLGLRLSQRGARIVLLVSAPSPIPSNHDTLIWPQDPKALVALLNPAPC</sequence>
<organism evidence="1 2">
    <name type="scientific">Celeribacter ethanolicus</name>
    <dbReference type="NCBI Taxonomy" id="1758178"/>
    <lineage>
        <taxon>Bacteria</taxon>
        <taxon>Pseudomonadati</taxon>
        <taxon>Pseudomonadota</taxon>
        <taxon>Alphaproteobacteria</taxon>
        <taxon>Rhodobacterales</taxon>
        <taxon>Roseobacteraceae</taxon>
        <taxon>Celeribacter</taxon>
    </lineage>
</organism>
<dbReference type="OrthoDB" id="9923629at2"/>
<evidence type="ECO:0008006" key="3">
    <source>
        <dbReference type="Google" id="ProtNLM"/>
    </source>
</evidence>
<dbReference type="AlphaFoldDB" id="A0A291GCA2"/>
<proteinExistence type="predicted"/>
<evidence type="ECO:0000313" key="1">
    <source>
        <dbReference type="EMBL" id="ATG48183.1"/>
    </source>
</evidence>
<dbReference type="RefSeq" id="WP_066704576.1">
    <property type="nucleotide sequence ID" value="NZ_CP022196.1"/>
</dbReference>
<protein>
    <recommendedName>
        <fullName evidence="3">Response regulatory domain-containing protein</fullName>
    </recommendedName>
</protein>